<protein>
    <submittedName>
        <fullName evidence="2">Uncharacterized protein</fullName>
    </submittedName>
</protein>
<feature type="signal peptide" evidence="1">
    <location>
        <begin position="1"/>
        <end position="26"/>
    </location>
</feature>
<proteinExistence type="predicted"/>
<name>A0ABZ2SU89_9ENTE</name>
<evidence type="ECO:0000313" key="3">
    <source>
        <dbReference type="Proteomes" id="UP000664360"/>
    </source>
</evidence>
<reference evidence="2 3" key="1">
    <citation type="submission" date="2021-03" db="EMBL/GenBank/DDBJ databases">
        <authorList>
            <person name="Gilmore M.S."/>
            <person name="Schwartzman J."/>
            <person name="Van Tyne D."/>
            <person name="Martin M."/>
            <person name="Earl A.M."/>
            <person name="Manson A.L."/>
            <person name="Straub T."/>
            <person name="Salamzade R."/>
            <person name="Saavedra J."/>
            <person name="Lebreton F."/>
            <person name="Prichula J."/>
            <person name="Schaufler K."/>
            <person name="Gaca A."/>
            <person name="Sgardioli B."/>
            <person name="Wagenaar J."/>
            <person name="Strong T."/>
        </authorList>
    </citation>
    <scope>NUCLEOTIDE SEQUENCE [LARGE SCALE GENOMIC DNA]</scope>
    <source>
        <strain evidence="2 3">DIV1094</strain>
    </source>
</reference>
<sequence length="168" mass="18828">MKKKVSMTILLSTLLLVGSKPLLVNASEVNSEKQIPIEVQEGKLAITFDEGTTNKVDFKLSDFDLNSDVRKQTKTLKATATVNNTKSEDVFVNIFAKLDQYGNGLDVQPSNPYLQAQQVMRMSSTKIEKDFDVILDANDYVWRSNRDDSVKIILTAQEVNNPWGSNPE</sequence>
<evidence type="ECO:0000256" key="1">
    <source>
        <dbReference type="SAM" id="SignalP"/>
    </source>
</evidence>
<gene>
    <name evidence="2" type="ORF">DOK79_000140</name>
</gene>
<dbReference type="Proteomes" id="UP000664360">
    <property type="component" value="Chromosome"/>
</dbReference>
<keyword evidence="3" id="KW-1185">Reference proteome</keyword>
<dbReference type="EMBL" id="CP147250">
    <property type="protein sequence ID" value="WYJ78635.1"/>
    <property type="molecule type" value="Genomic_DNA"/>
</dbReference>
<dbReference type="RefSeq" id="WP_206853548.1">
    <property type="nucleotide sequence ID" value="NZ_CP147250.1"/>
</dbReference>
<accession>A0ABZ2SU89</accession>
<evidence type="ECO:0000313" key="2">
    <source>
        <dbReference type="EMBL" id="WYJ78635.1"/>
    </source>
</evidence>
<reference evidence="2 3" key="2">
    <citation type="submission" date="2024-03" db="EMBL/GenBank/DDBJ databases">
        <title>The Genome Sequence of Enterococcus sp. DIV1094.</title>
        <authorList>
            <consortium name="The Broad Institute Genomics Platform"/>
            <consortium name="The Broad Institute Microbial Omics Core"/>
            <consortium name="The Broad Institute Genomic Center for Infectious Diseases"/>
            <person name="Earl A."/>
            <person name="Manson A."/>
            <person name="Gilmore M."/>
            <person name="Schwartman J."/>
            <person name="Shea T."/>
            <person name="Abouelleil A."/>
            <person name="Cao P."/>
            <person name="Chapman S."/>
            <person name="Cusick C."/>
            <person name="Young S."/>
            <person name="Neafsey D."/>
            <person name="Nusbaum C."/>
            <person name="Birren B."/>
        </authorList>
    </citation>
    <scope>NUCLEOTIDE SEQUENCE [LARGE SCALE GENOMIC DNA]</scope>
    <source>
        <strain evidence="2 3">DIV1094</strain>
    </source>
</reference>
<organism evidence="2 3">
    <name type="scientific">Candidatus Enterococcus mangumiae</name>
    <dbReference type="NCBI Taxonomy" id="2230878"/>
    <lineage>
        <taxon>Bacteria</taxon>
        <taxon>Bacillati</taxon>
        <taxon>Bacillota</taxon>
        <taxon>Bacilli</taxon>
        <taxon>Lactobacillales</taxon>
        <taxon>Enterococcaceae</taxon>
        <taxon>Enterococcus</taxon>
    </lineage>
</organism>
<feature type="chain" id="PRO_5045820896" evidence="1">
    <location>
        <begin position="27"/>
        <end position="168"/>
    </location>
</feature>
<keyword evidence="1" id="KW-0732">Signal</keyword>